<accession>H2EDZ8</accession>
<dbReference type="EMBL" id="JN885997">
    <property type="protein sequence ID" value="AEX62621.1"/>
    <property type="molecule type" value="Genomic_DNA"/>
</dbReference>
<evidence type="ECO:0000313" key="1">
    <source>
        <dbReference type="EMBL" id="AEX62621.1"/>
    </source>
</evidence>
<name>H2EDZ8_9VIRU</name>
<sequence>MDNESYDLEDIKFIGSTLWSHVPIENSLQICRSINDYHLIKKRIYLMNLKK</sequence>
<gene>
    <name evidence="1" type="ORF">mv_R416</name>
</gene>
<organism evidence="1">
    <name type="scientific">Moumouvirus sp. 'Monve'</name>
    <dbReference type="NCBI Taxonomy" id="1128131"/>
    <lineage>
        <taxon>Viruses</taxon>
        <taxon>Varidnaviria</taxon>
        <taxon>Bamfordvirae</taxon>
        <taxon>Nucleocytoviricota</taxon>
        <taxon>Megaviricetes</taxon>
        <taxon>Imitervirales</taxon>
        <taxon>Mimiviridae</taxon>
        <taxon>Megamimivirinae</taxon>
        <taxon>Moumouvirus</taxon>
    </lineage>
</organism>
<proteinExistence type="predicted"/>
<protein>
    <submittedName>
        <fullName evidence="1">Uncharacterized protein</fullName>
    </submittedName>
</protein>
<reference evidence="1" key="1">
    <citation type="submission" date="2011-10" db="EMBL/GenBank/DDBJ databases">
        <title>Provirophages and transpovirons: unique mobilome of giant viruses.</title>
        <authorList>
            <person name="Desnues C."/>
            <person name="LaScola B."/>
            <person name="Yutin N."/>
            <person name="Fournous G."/>
            <person name="Koonin E."/>
            <person name="Raoult D."/>
        </authorList>
    </citation>
    <scope>NUCLEOTIDE SEQUENCE</scope>
    <source>
        <strain evidence="1">Mv13-mv</strain>
    </source>
</reference>